<comment type="caution">
    <text evidence="2">The sequence shown here is derived from an EMBL/GenBank/DDBJ whole genome shotgun (WGS) entry which is preliminary data.</text>
</comment>
<dbReference type="Pfam" id="PF04657">
    <property type="entry name" value="DMT_YdcZ"/>
    <property type="match status" value="1"/>
</dbReference>
<keyword evidence="1" id="KW-1133">Transmembrane helix</keyword>
<keyword evidence="1" id="KW-0472">Membrane</keyword>
<feature type="transmembrane region" description="Helical" evidence="1">
    <location>
        <begin position="35"/>
        <end position="56"/>
    </location>
</feature>
<feature type="transmembrane region" description="Helical" evidence="1">
    <location>
        <begin position="6"/>
        <end position="23"/>
    </location>
</feature>
<feature type="transmembrane region" description="Helical" evidence="1">
    <location>
        <begin position="100"/>
        <end position="122"/>
    </location>
</feature>
<feature type="transmembrane region" description="Helical" evidence="1">
    <location>
        <begin position="72"/>
        <end position="93"/>
    </location>
</feature>
<proteinExistence type="predicted"/>
<protein>
    <submittedName>
        <fullName evidence="2">Membrane protein</fullName>
    </submittedName>
</protein>
<organism evidence="2 3">
    <name type="scientific">Paenibacillus aceti</name>
    <dbReference type="NCBI Taxonomy" id="1820010"/>
    <lineage>
        <taxon>Bacteria</taxon>
        <taxon>Bacillati</taxon>
        <taxon>Bacillota</taxon>
        <taxon>Bacilli</taxon>
        <taxon>Bacillales</taxon>
        <taxon>Paenibacillaceae</taxon>
        <taxon>Paenibacillus</taxon>
    </lineage>
</organism>
<evidence type="ECO:0000313" key="2">
    <source>
        <dbReference type="EMBL" id="GGG09361.1"/>
    </source>
</evidence>
<accession>A0ABQ1W1B4</accession>
<dbReference type="EMBL" id="BMIW01000027">
    <property type="protein sequence ID" value="GGG09361.1"/>
    <property type="molecule type" value="Genomic_DNA"/>
</dbReference>
<name>A0ABQ1W1B4_9BACL</name>
<keyword evidence="3" id="KW-1185">Reference proteome</keyword>
<evidence type="ECO:0000313" key="3">
    <source>
        <dbReference type="Proteomes" id="UP000608420"/>
    </source>
</evidence>
<feature type="transmembrane region" description="Helical" evidence="1">
    <location>
        <begin position="128"/>
        <end position="146"/>
    </location>
</feature>
<keyword evidence="1" id="KW-0812">Transmembrane</keyword>
<evidence type="ECO:0000256" key="1">
    <source>
        <dbReference type="SAM" id="Phobius"/>
    </source>
</evidence>
<dbReference type="PANTHER" id="PTHR34821">
    <property type="entry name" value="INNER MEMBRANE PROTEIN YDCZ"/>
    <property type="match status" value="1"/>
</dbReference>
<gene>
    <name evidence="2" type="ORF">GCM10010913_33970</name>
</gene>
<sequence length="148" mass="15989">METIFFILLTVIAGVFFPLQSGFNAELRRNVGSPYLSGGISNLIGAAIMIFIGFLFRKQIPMLVPHTSAGNWWMWGGGVLSAVIVTTMIVAPVRIGYATFISILLSGQIIMAMIIDHFGLFGSDVTPISLRHILGALLLIAGIVLIKK</sequence>
<dbReference type="InterPro" id="IPR006750">
    <property type="entry name" value="YdcZ"/>
</dbReference>
<dbReference type="RefSeq" id="WP_120461635.1">
    <property type="nucleotide sequence ID" value="NZ_BMIW01000027.1"/>
</dbReference>
<dbReference type="PANTHER" id="PTHR34821:SF2">
    <property type="entry name" value="INNER MEMBRANE PROTEIN YDCZ"/>
    <property type="match status" value="1"/>
</dbReference>
<reference evidence="3" key="1">
    <citation type="journal article" date="2019" name="Int. J. Syst. Evol. Microbiol.">
        <title>The Global Catalogue of Microorganisms (GCM) 10K type strain sequencing project: providing services to taxonomists for standard genome sequencing and annotation.</title>
        <authorList>
            <consortium name="The Broad Institute Genomics Platform"/>
            <consortium name="The Broad Institute Genome Sequencing Center for Infectious Disease"/>
            <person name="Wu L."/>
            <person name="Ma J."/>
        </authorList>
    </citation>
    <scope>NUCLEOTIDE SEQUENCE [LARGE SCALE GENOMIC DNA]</scope>
    <source>
        <strain evidence="3">CGMCC 1.15420</strain>
    </source>
</reference>
<dbReference type="Proteomes" id="UP000608420">
    <property type="component" value="Unassembled WGS sequence"/>
</dbReference>